<feature type="domain" description="ABC transmembrane type-1" evidence="12">
    <location>
        <begin position="838"/>
        <end position="1113"/>
    </location>
</feature>
<dbReference type="InterPro" id="IPR017871">
    <property type="entry name" value="ABC_transporter-like_CS"/>
</dbReference>
<dbReference type="Pfam" id="PF00005">
    <property type="entry name" value="ABC_tran"/>
    <property type="match status" value="2"/>
</dbReference>
<dbReference type="InterPro" id="IPR050173">
    <property type="entry name" value="ABC_transporter_C-like"/>
</dbReference>
<evidence type="ECO:0000256" key="4">
    <source>
        <dbReference type="ARBA" id="ARBA00022741"/>
    </source>
</evidence>
<sequence length="1393" mass="154525">MADEKRQALPGSDDEDGSRASNTNSSSSSRHEDVEKGLGAPVPATHTSRWKEIRTTRTWNPLRWQRAPPIPEERKVSGEATAGILSQLTFSWMTSLMTTGYLRQLETTDIPLVAPKRQAEVITEKLQESFTRRKERGDKYPLLWAMHEVVFWEFWVGGACRLVADILMVVNPFLLRFLIQFAVDSYNASEGETEKPAIGRGVGFAFGIAAIQGVTSLCVSQFIYRSMIVGGQLRAGLISMIFDKSLKISARAKAGGMIKEQGEDDEVNNKGDEKNGKKGKKKDKKREGEGGAWSNGRVVNLMGTDTYRVDQAMSWFHLIWTSPVMIILTLVVLIINISYSALAGFALLLIAVPVLSWVVKVLAQKRRKMNLITDTRVALMQEILNGVKFVKFFGWEESFMHRLQELRTKEIGAIQFLLGIRSGVNAVGLSLPIFASMLAFITYSLTDNSLEPSTIFSSLALFNALRMPMNLLPMVIAQVIDAWVSLTRIQEYFFAEEITDNITHDPNSDAAICVTDGSFTWETTLQEQTEDKTKKSKKSAEEPNNPAPVAPDQTPFTLKDINLSVGRNELLAVVGSVGSGKTSLLAAMAGDMRRTSGNVTIAAQLAYCPQYAWIQNATFRDNIIFGKPYDREWYQTVVEACALQRDIDMLPDGDKTEIGERGITVSGGQKQRLNIARAIYFNADIVLMDDPLSAVDAHVGKHLFDKAICGLLAGKCRVLATHQLHVLQKVDRVVWMENGRIQAVGTFPELMEGNPGFANMMREISMRVDKEETKEEKEKEEVEEIEEEKEEIAALKRQKTAASAKQLMTAEEKPTDSVGWKVYKTYIQASGSMAVAPVLLFFLLAAQIGNIMATMWLSYWTSGKYNLSQGAYIGGFAGLAVAQGVFLFAFAFGLTIAGTRSSKKLMAQAMNSTLRAPMSFFDTTPIGRIVNRFSKDVDVMDNQLTDAIRMYFLTLTIITSVIILIIVYFHWFAIAIVPLAGVFIFAASYYRASAREVKRHEALLRSHVFARFGEALTGTASIRAYGLEDRFRATISKAINDMNGAYFITFANQRWLSLRLDIIGISLVFTTCILVVTSRFSVHPSIAGVVLSYILQIVMMLQWMIRQLAEVENSMNSTERIYFYGHGLPSEPPLKTNVQLRPTWPEQGTVVFTDASMCYRPGLPLVLKNLNLTIPGGSRVGIVGRTGAGKSSITSVLFRLVELSSGSISIDGVDISALGLHDLRNKLAIIPQDPTLFKGTIRSNLDPFNQYPEETLVSALEASYLDSAITLDSPVDEEGLNYSLGQRQQLALARALVRGARVVVADEATSSIDVETDGLIQKSMKEGFKGRTLLCVAHRLRTIVGYDKVVVMEAGEIVEYGRPKELWLNQEGVFRGMCDKGGISEADFEDERR</sequence>
<dbReference type="PROSITE" id="PS50929">
    <property type="entry name" value="ABC_TM1F"/>
    <property type="match status" value="2"/>
</dbReference>
<dbReference type="CDD" id="cd18606">
    <property type="entry name" value="ABC_6TM_YOR1_D2_like"/>
    <property type="match status" value="1"/>
</dbReference>
<evidence type="ECO:0000256" key="6">
    <source>
        <dbReference type="ARBA" id="ARBA00022989"/>
    </source>
</evidence>
<dbReference type="InParanoid" id="A0A4S2MP81"/>
<dbReference type="GO" id="GO:0005524">
    <property type="term" value="F:ATP binding"/>
    <property type="evidence" value="ECO:0007669"/>
    <property type="project" value="UniProtKB-KW"/>
</dbReference>
<feature type="domain" description="ABC transporter" evidence="11">
    <location>
        <begin position="1150"/>
        <end position="1379"/>
    </location>
</feature>
<protein>
    <submittedName>
        <fullName evidence="13">P-loop containing nucleoside triphosphate hydrolase protein</fullName>
    </submittedName>
</protein>
<keyword evidence="2" id="KW-0813">Transport</keyword>
<dbReference type="InterPro" id="IPR003593">
    <property type="entry name" value="AAA+_ATPase"/>
</dbReference>
<dbReference type="PANTHER" id="PTHR24223:SF464">
    <property type="entry name" value="ABC-TYPE TRANSPORTER CICA"/>
    <property type="match status" value="1"/>
</dbReference>
<dbReference type="Gene3D" id="1.20.1560.10">
    <property type="entry name" value="ABC transporter type 1, transmembrane domain"/>
    <property type="match status" value="2"/>
</dbReference>
<keyword evidence="4" id="KW-0547">Nucleotide-binding</keyword>
<accession>A0A4S2MP81</accession>
<dbReference type="FunFam" id="3.40.50.300:FF:000565">
    <property type="entry name" value="ABC bile acid transporter"/>
    <property type="match status" value="1"/>
</dbReference>
<feature type="region of interest" description="Disordered" evidence="9">
    <location>
        <begin position="259"/>
        <end position="291"/>
    </location>
</feature>
<feature type="transmembrane region" description="Helical" evidence="10">
    <location>
        <begin position="424"/>
        <end position="445"/>
    </location>
</feature>
<dbReference type="FunCoup" id="A0A4S2MP81">
    <property type="interactions" value="239"/>
</dbReference>
<dbReference type="PANTHER" id="PTHR24223">
    <property type="entry name" value="ATP-BINDING CASSETTE SUB-FAMILY C"/>
    <property type="match status" value="1"/>
</dbReference>
<dbReference type="InterPro" id="IPR027417">
    <property type="entry name" value="P-loop_NTPase"/>
</dbReference>
<gene>
    <name evidence="13" type="ORF">EX30DRAFT_397473</name>
</gene>
<dbReference type="OrthoDB" id="6500128at2759"/>
<evidence type="ECO:0000259" key="12">
    <source>
        <dbReference type="PROSITE" id="PS50929"/>
    </source>
</evidence>
<feature type="transmembrane region" description="Helical" evidence="10">
    <location>
        <begin position="1062"/>
        <end position="1080"/>
    </location>
</feature>
<evidence type="ECO:0000256" key="7">
    <source>
        <dbReference type="ARBA" id="ARBA00023136"/>
    </source>
</evidence>
<dbReference type="PROSITE" id="PS50893">
    <property type="entry name" value="ABC_TRANSPORTER_2"/>
    <property type="match status" value="2"/>
</dbReference>
<proteinExistence type="predicted"/>
<keyword evidence="3 10" id="KW-0812">Transmembrane</keyword>
<keyword evidence="8" id="KW-0175">Coiled coil</keyword>
<name>A0A4S2MP81_9PEZI</name>
<feature type="transmembrane region" description="Helical" evidence="10">
    <location>
        <begin position="975"/>
        <end position="992"/>
    </location>
</feature>
<evidence type="ECO:0000256" key="3">
    <source>
        <dbReference type="ARBA" id="ARBA00022692"/>
    </source>
</evidence>
<dbReference type="FunFam" id="1.20.1560.10:FF:000010">
    <property type="entry name" value="Multidrug resistance-associated ABC transporter"/>
    <property type="match status" value="1"/>
</dbReference>
<dbReference type="Proteomes" id="UP000298138">
    <property type="component" value="Unassembled WGS sequence"/>
</dbReference>
<keyword evidence="13" id="KW-0378">Hydrolase</keyword>
<evidence type="ECO:0000256" key="10">
    <source>
        <dbReference type="SAM" id="Phobius"/>
    </source>
</evidence>
<feature type="transmembrane region" description="Helical" evidence="10">
    <location>
        <begin position="871"/>
        <end position="897"/>
    </location>
</feature>
<feature type="region of interest" description="Disordered" evidence="9">
    <location>
        <begin position="1"/>
        <end position="52"/>
    </location>
</feature>
<keyword evidence="14" id="KW-1185">Reference proteome</keyword>
<keyword evidence="5" id="KW-0067">ATP-binding</keyword>
<comment type="subcellular location">
    <subcellularLocation>
        <location evidence="1">Membrane</location>
        <topology evidence="1">Multi-pass membrane protein</topology>
    </subcellularLocation>
</comment>
<dbReference type="InterPro" id="IPR003439">
    <property type="entry name" value="ABC_transporter-like_ATP-bd"/>
</dbReference>
<feature type="transmembrane region" description="Helical" evidence="10">
    <location>
        <begin position="341"/>
        <end position="363"/>
    </location>
</feature>
<dbReference type="CDD" id="cd03250">
    <property type="entry name" value="ABCC_MRP_domain1"/>
    <property type="match status" value="1"/>
</dbReference>
<feature type="transmembrane region" description="Helical" evidence="10">
    <location>
        <begin position="465"/>
        <end position="484"/>
    </location>
</feature>
<feature type="domain" description="ABC transmembrane type-1" evidence="12">
    <location>
        <begin position="155"/>
        <end position="481"/>
    </location>
</feature>
<dbReference type="STRING" id="341454.A0A4S2MP81"/>
<dbReference type="GO" id="GO:0016887">
    <property type="term" value="F:ATP hydrolysis activity"/>
    <property type="evidence" value="ECO:0007669"/>
    <property type="project" value="InterPro"/>
</dbReference>
<dbReference type="SMART" id="SM00382">
    <property type="entry name" value="AAA"/>
    <property type="match status" value="2"/>
</dbReference>
<feature type="transmembrane region" description="Helical" evidence="10">
    <location>
        <begin position="950"/>
        <end position="969"/>
    </location>
</feature>
<dbReference type="Gene3D" id="3.40.50.300">
    <property type="entry name" value="P-loop containing nucleotide triphosphate hydrolases"/>
    <property type="match status" value="2"/>
</dbReference>
<dbReference type="InterPro" id="IPR036640">
    <property type="entry name" value="ABC1_TM_sf"/>
</dbReference>
<evidence type="ECO:0000256" key="2">
    <source>
        <dbReference type="ARBA" id="ARBA00022448"/>
    </source>
</evidence>
<feature type="domain" description="ABC transporter" evidence="11">
    <location>
        <begin position="527"/>
        <end position="763"/>
    </location>
</feature>
<dbReference type="InterPro" id="IPR011527">
    <property type="entry name" value="ABC1_TM_dom"/>
</dbReference>
<dbReference type="CDD" id="cd18597">
    <property type="entry name" value="ABC_6TM_YOR1_D1_like"/>
    <property type="match status" value="1"/>
</dbReference>
<feature type="compositionally biased region" description="Basic and acidic residues" evidence="9">
    <location>
        <begin position="529"/>
        <end position="541"/>
    </location>
</feature>
<feature type="compositionally biased region" description="Low complexity" evidence="9">
    <location>
        <begin position="19"/>
        <end position="28"/>
    </location>
</feature>
<evidence type="ECO:0000313" key="14">
    <source>
        <dbReference type="Proteomes" id="UP000298138"/>
    </source>
</evidence>
<dbReference type="SUPFAM" id="SSF90123">
    <property type="entry name" value="ABC transporter transmembrane region"/>
    <property type="match status" value="2"/>
</dbReference>
<organism evidence="13 14">
    <name type="scientific">Ascodesmis nigricans</name>
    <dbReference type="NCBI Taxonomy" id="341454"/>
    <lineage>
        <taxon>Eukaryota</taxon>
        <taxon>Fungi</taxon>
        <taxon>Dikarya</taxon>
        <taxon>Ascomycota</taxon>
        <taxon>Pezizomycotina</taxon>
        <taxon>Pezizomycetes</taxon>
        <taxon>Pezizales</taxon>
        <taxon>Ascodesmidaceae</taxon>
        <taxon>Ascodesmis</taxon>
    </lineage>
</organism>
<dbReference type="FunFam" id="3.40.50.300:FF:000997">
    <property type="entry name" value="Multidrug resistance-associated protein 1"/>
    <property type="match status" value="1"/>
</dbReference>
<evidence type="ECO:0000256" key="9">
    <source>
        <dbReference type="SAM" id="MobiDB-lite"/>
    </source>
</evidence>
<evidence type="ECO:0000259" key="11">
    <source>
        <dbReference type="PROSITE" id="PS50893"/>
    </source>
</evidence>
<feature type="coiled-coil region" evidence="8">
    <location>
        <begin position="761"/>
        <end position="805"/>
    </location>
</feature>
<evidence type="ECO:0000256" key="1">
    <source>
        <dbReference type="ARBA" id="ARBA00004141"/>
    </source>
</evidence>
<feature type="compositionally biased region" description="Basic and acidic residues" evidence="9">
    <location>
        <begin position="267"/>
        <end position="276"/>
    </location>
</feature>
<feature type="transmembrane region" description="Helical" evidence="10">
    <location>
        <begin position="315"/>
        <end position="335"/>
    </location>
</feature>
<feature type="transmembrane region" description="Helical" evidence="10">
    <location>
        <begin position="203"/>
        <end position="224"/>
    </location>
</feature>
<evidence type="ECO:0000256" key="5">
    <source>
        <dbReference type="ARBA" id="ARBA00022840"/>
    </source>
</evidence>
<evidence type="ECO:0000313" key="13">
    <source>
        <dbReference type="EMBL" id="TGZ78962.1"/>
    </source>
</evidence>
<evidence type="ECO:0000256" key="8">
    <source>
        <dbReference type="SAM" id="Coils"/>
    </source>
</evidence>
<keyword evidence="7 10" id="KW-0472">Membrane</keyword>
<feature type="transmembrane region" description="Helical" evidence="10">
    <location>
        <begin position="834"/>
        <end position="859"/>
    </location>
</feature>
<dbReference type="Pfam" id="PF00664">
    <property type="entry name" value="ABC_membrane"/>
    <property type="match status" value="2"/>
</dbReference>
<dbReference type="GO" id="GO:0140359">
    <property type="term" value="F:ABC-type transporter activity"/>
    <property type="evidence" value="ECO:0007669"/>
    <property type="project" value="InterPro"/>
</dbReference>
<dbReference type="GO" id="GO:0016020">
    <property type="term" value="C:membrane"/>
    <property type="evidence" value="ECO:0007669"/>
    <property type="project" value="UniProtKB-SubCell"/>
</dbReference>
<dbReference type="PROSITE" id="PS00211">
    <property type="entry name" value="ABC_TRANSPORTER_1"/>
    <property type="match status" value="1"/>
</dbReference>
<dbReference type="EMBL" id="ML220136">
    <property type="protein sequence ID" value="TGZ78962.1"/>
    <property type="molecule type" value="Genomic_DNA"/>
</dbReference>
<dbReference type="CDD" id="cd03244">
    <property type="entry name" value="ABCC_MRP_domain2"/>
    <property type="match status" value="1"/>
</dbReference>
<dbReference type="SUPFAM" id="SSF52540">
    <property type="entry name" value="P-loop containing nucleoside triphosphate hydrolases"/>
    <property type="match status" value="2"/>
</dbReference>
<reference evidence="13 14" key="1">
    <citation type="submission" date="2019-04" db="EMBL/GenBank/DDBJ databases">
        <title>Comparative genomics and transcriptomics to analyze fruiting body development in filamentous ascomycetes.</title>
        <authorList>
            <consortium name="DOE Joint Genome Institute"/>
            <person name="Lutkenhaus R."/>
            <person name="Traeger S."/>
            <person name="Breuer J."/>
            <person name="Kuo A."/>
            <person name="Lipzen A."/>
            <person name="Pangilinan J."/>
            <person name="Dilworth D."/>
            <person name="Sandor L."/>
            <person name="Poggeler S."/>
            <person name="Barry K."/>
            <person name="Grigoriev I.V."/>
            <person name="Nowrousian M."/>
        </authorList>
    </citation>
    <scope>NUCLEOTIDE SEQUENCE [LARGE SCALE GENOMIC DNA]</scope>
    <source>
        <strain evidence="13 14">CBS 389.68</strain>
    </source>
</reference>
<feature type="region of interest" description="Disordered" evidence="9">
    <location>
        <begin position="525"/>
        <end position="553"/>
    </location>
</feature>
<keyword evidence="6 10" id="KW-1133">Transmembrane helix</keyword>